<organism evidence="3">
    <name type="scientific">Astragalus sinicus</name>
    <name type="common">Chinese milk vetch</name>
    <dbReference type="NCBI Taxonomy" id="47065"/>
    <lineage>
        <taxon>Eukaryota</taxon>
        <taxon>Viridiplantae</taxon>
        <taxon>Streptophyta</taxon>
        <taxon>Embryophyta</taxon>
        <taxon>Tracheophyta</taxon>
        <taxon>Spermatophyta</taxon>
        <taxon>Magnoliopsida</taxon>
        <taxon>eudicotyledons</taxon>
        <taxon>Gunneridae</taxon>
        <taxon>Pentapetalae</taxon>
        <taxon>rosids</taxon>
        <taxon>fabids</taxon>
        <taxon>Fabales</taxon>
        <taxon>Fabaceae</taxon>
        <taxon>Papilionoideae</taxon>
        <taxon>50 kb inversion clade</taxon>
        <taxon>NPAAA clade</taxon>
        <taxon>Hologalegina</taxon>
        <taxon>IRL clade</taxon>
        <taxon>Galegeae</taxon>
        <taxon>Astragalus</taxon>
    </lineage>
</organism>
<proteinExistence type="evidence at transcript level"/>
<accession>Q07A35</accession>
<dbReference type="EMBL" id="DQ199638">
    <property type="protein sequence ID" value="ABB13613.1"/>
    <property type="molecule type" value="mRNA"/>
</dbReference>
<evidence type="ECO:0000259" key="2">
    <source>
        <dbReference type="Pfam" id="PF07127"/>
    </source>
</evidence>
<dbReference type="InterPro" id="IPR009810">
    <property type="entry name" value="Nodulin_late_dom"/>
</dbReference>
<feature type="chain" id="PRO_5004165647" evidence="1">
    <location>
        <begin position="27"/>
        <end position="60"/>
    </location>
</feature>
<feature type="domain" description="Late nodulin" evidence="2">
    <location>
        <begin position="1"/>
        <end position="56"/>
    </location>
</feature>
<protein>
    <submittedName>
        <fullName evidence="3">Late nodulin-like protein</fullName>
    </submittedName>
</protein>
<evidence type="ECO:0000256" key="1">
    <source>
        <dbReference type="SAM" id="SignalP"/>
    </source>
</evidence>
<feature type="signal peptide" evidence="1">
    <location>
        <begin position="1"/>
        <end position="26"/>
    </location>
</feature>
<keyword evidence="1" id="KW-0732">Signal</keyword>
<evidence type="ECO:0000313" key="3">
    <source>
        <dbReference type="EMBL" id="ABB13613.1"/>
    </source>
</evidence>
<dbReference type="AlphaFoldDB" id="Q07A35"/>
<sequence length="60" mass="6917">MVVIKKLFYVTVLLVSLFLMAINVNAIIPCVQDSDCKKLWTPEPGWELKCIDEFCRTVEI</sequence>
<reference evidence="3" key="1">
    <citation type="submission" date="2005-09" db="EMBL/GenBank/DDBJ databases">
        <title>Identification of new nodulin cDNAs from Astragalus sinicus by SSH.</title>
        <authorList>
            <person name="Chou M.-X."/>
            <person name="Wei X.-Y."/>
            <person name="Zhou J.-C."/>
        </authorList>
    </citation>
    <scope>NUCLEOTIDE SEQUENCE</scope>
    <source>
        <strain evidence="3">AsC2411</strain>
    </source>
</reference>
<dbReference type="GO" id="GO:0046872">
    <property type="term" value="F:metal ion binding"/>
    <property type="evidence" value="ECO:0007669"/>
    <property type="project" value="InterPro"/>
</dbReference>
<name>Q07A35_ASTSI</name>
<dbReference type="Pfam" id="PF07127">
    <property type="entry name" value="Nodulin_late"/>
    <property type="match status" value="1"/>
</dbReference>